<dbReference type="Gene3D" id="3.40.1260.10">
    <property type="entry name" value="DsrEFH-like"/>
    <property type="match status" value="1"/>
</dbReference>
<dbReference type="EMBL" id="FIZY01000009">
    <property type="protein sequence ID" value="CZF80438.1"/>
    <property type="molecule type" value="Genomic_DNA"/>
</dbReference>
<evidence type="ECO:0000313" key="1">
    <source>
        <dbReference type="EMBL" id="CZF80438.1"/>
    </source>
</evidence>
<reference evidence="2" key="1">
    <citation type="submission" date="2016-02" db="EMBL/GenBank/DDBJ databases">
        <authorList>
            <person name="Rodrigo-Torres Lidia"/>
            <person name="Arahal R.David."/>
        </authorList>
    </citation>
    <scope>NUCLEOTIDE SEQUENCE [LARGE SCALE GENOMIC DNA]</scope>
    <source>
        <strain evidence="2">CECT 8713</strain>
    </source>
</reference>
<dbReference type="InterPro" id="IPR027396">
    <property type="entry name" value="DsrEFH-like"/>
</dbReference>
<name>A0A128F0V1_9GAMM</name>
<dbReference type="OrthoDB" id="9795117at2"/>
<sequence length="96" mass="10816">MLHTVNASPYASSALVNCLRYSEKHSEILLLEDAVVAGILGGQWQEKLVSSGRRIYVLQEDAMARGIEHQIASQFELIDMEGFVELTARHVTQMKW</sequence>
<dbReference type="Proteomes" id="UP000073601">
    <property type="component" value="Unassembled WGS sequence"/>
</dbReference>
<dbReference type="AlphaFoldDB" id="A0A128F0V1"/>
<evidence type="ECO:0000313" key="2">
    <source>
        <dbReference type="Proteomes" id="UP000073601"/>
    </source>
</evidence>
<dbReference type="Pfam" id="PF04077">
    <property type="entry name" value="DsrH"/>
    <property type="match status" value="1"/>
</dbReference>
<dbReference type="GO" id="GO:1990228">
    <property type="term" value="C:sulfurtransferase complex"/>
    <property type="evidence" value="ECO:0007669"/>
    <property type="project" value="TreeGrafter"/>
</dbReference>
<dbReference type="InterPro" id="IPR007215">
    <property type="entry name" value="Sulphur_relay_TusB/DsrH"/>
</dbReference>
<organism evidence="1 2">
    <name type="scientific">Grimontia marina</name>
    <dbReference type="NCBI Taxonomy" id="646534"/>
    <lineage>
        <taxon>Bacteria</taxon>
        <taxon>Pseudomonadati</taxon>
        <taxon>Pseudomonadota</taxon>
        <taxon>Gammaproteobacteria</taxon>
        <taxon>Vibrionales</taxon>
        <taxon>Vibrionaceae</taxon>
        <taxon>Grimontia</taxon>
    </lineage>
</organism>
<dbReference type="GO" id="GO:0002143">
    <property type="term" value="P:tRNA wobble position uridine thiolation"/>
    <property type="evidence" value="ECO:0007669"/>
    <property type="project" value="InterPro"/>
</dbReference>
<dbReference type="PANTHER" id="PTHR37526">
    <property type="entry name" value="PROTEIN TUSB"/>
    <property type="match status" value="1"/>
</dbReference>
<keyword evidence="2" id="KW-1185">Reference proteome</keyword>
<accession>A0A128F0V1</accession>
<proteinExistence type="predicted"/>
<dbReference type="PANTHER" id="PTHR37526:SF1">
    <property type="entry name" value="PROTEIN TUSB"/>
    <property type="match status" value="1"/>
</dbReference>
<protein>
    <submittedName>
        <fullName evidence="1">Protein TusB</fullName>
    </submittedName>
</protein>
<dbReference type="NCBIfam" id="TIGR03011">
    <property type="entry name" value="sulf_tusB_dsrH"/>
    <property type="match status" value="1"/>
</dbReference>
<gene>
    <name evidence="1" type="primary">tusB</name>
    <name evidence="1" type="ORF">GMA8713_01376</name>
</gene>
<dbReference type="RefSeq" id="WP_062707149.1">
    <property type="nucleotide sequence ID" value="NZ_CAWRCI010000009.1"/>
</dbReference>
<dbReference type="SUPFAM" id="SSF75169">
    <property type="entry name" value="DsrEFH-like"/>
    <property type="match status" value="1"/>
</dbReference>